<evidence type="ECO:0008006" key="4">
    <source>
        <dbReference type="Google" id="ProtNLM"/>
    </source>
</evidence>
<keyword evidence="1" id="KW-0732">Signal</keyword>
<protein>
    <recommendedName>
        <fullName evidence="4">Cellulase (Glycosyl hydrolase family 5)</fullName>
    </recommendedName>
</protein>
<dbReference type="InterPro" id="IPR017853">
    <property type="entry name" value="GH"/>
</dbReference>
<dbReference type="Gene3D" id="3.20.20.80">
    <property type="entry name" value="Glycosidases"/>
    <property type="match status" value="1"/>
</dbReference>
<accession>A0ABU1TDC5</accession>
<dbReference type="Proteomes" id="UP001247620">
    <property type="component" value="Unassembled WGS sequence"/>
</dbReference>
<name>A0ABU1TDC5_9SPHI</name>
<dbReference type="RefSeq" id="WP_310097255.1">
    <property type="nucleotide sequence ID" value="NZ_JAVDUU010000003.1"/>
</dbReference>
<keyword evidence="3" id="KW-1185">Reference proteome</keyword>
<dbReference type="EMBL" id="JAVDUU010000003">
    <property type="protein sequence ID" value="MDR6943279.1"/>
    <property type="molecule type" value="Genomic_DNA"/>
</dbReference>
<reference evidence="2 3" key="1">
    <citation type="submission" date="2023-07" db="EMBL/GenBank/DDBJ databases">
        <title>Sorghum-associated microbial communities from plants grown in Nebraska, USA.</title>
        <authorList>
            <person name="Schachtman D."/>
        </authorList>
    </citation>
    <scope>NUCLEOTIDE SEQUENCE [LARGE SCALE GENOMIC DNA]</scope>
    <source>
        <strain evidence="2 3">3262</strain>
    </source>
</reference>
<comment type="caution">
    <text evidence="2">The sequence shown here is derived from an EMBL/GenBank/DDBJ whole genome shotgun (WGS) entry which is preliminary data.</text>
</comment>
<feature type="signal peptide" evidence="1">
    <location>
        <begin position="1"/>
        <end position="20"/>
    </location>
</feature>
<feature type="chain" id="PRO_5045331313" description="Cellulase (Glycosyl hydrolase family 5)" evidence="1">
    <location>
        <begin position="21"/>
        <end position="485"/>
    </location>
</feature>
<sequence>MKKIILQLAGLLLISTTLLSQTTQPIKLHPQNPHYFLYKGKPTLLVGSGEHYGSVINLGFDYKTYLQTIAQDGLNTTRLFTGAYIEKPGDFGIKNNTLAPTEQNLILPWKRSNQTGFELGGNKFDLDKWDENYFVRLKQFMTEADHQGVIVEVNLFSSYYQHGWEYSPLNTKNNINKTADISAALANTLLNGNILACQEKYVRKIVKELNGFNNFYFEVQNEPYAIQKDTVILRNEYGDVKDFRNFLEIVSQRSNDWQRKVASWIKDEESKLSQRHLISQNISNFQYPVTNPDPNISVFNFHYALPKAVSENYYLNKVIGFNETGFAGNLNTTYRRQAWRFLMAGGALFNMLDYSFSAGMETGRDTSYKAPGGGSPELRKQFGILKHYFDALDIIKLHPDQQVVKASPGAFTEALSGNNRQWIIYIEHLAMKPYNLSLNLPNGKYKAVWTDATDGTTLKSVVFNGNDIQVPDGLNDKVLQISVLK</sequence>
<evidence type="ECO:0000313" key="3">
    <source>
        <dbReference type="Proteomes" id="UP001247620"/>
    </source>
</evidence>
<evidence type="ECO:0000256" key="1">
    <source>
        <dbReference type="SAM" id="SignalP"/>
    </source>
</evidence>
<proteinExistence type="predicted"/>
<gene>
    <name evidence="2" type="ORF">J2W55_003132</name>
</gene>
<organism evidence="2 3">
    <name type="scientific">Mucilaginibacter pocheonensis</name>
    <dbReference type="NCBI Taxonomy" id="398050"/>
    <lineage>
        <taxon>Bacteria</taxon>
        <taxon>Pseudomonadati</taxon>
        <taxon>Bacteroidota</taxon>
        <taxon>Sphingobacteriia</taxon>
        <taxon>Sphingobacteriales</taxon>
        <taxon>Sphingobacteriaceae</taxon>
        <taxon>Mucilaginibacter</taxon>
    </lineage>
</organism>
<evidence type="ECO:0000313" key="2">
    <source>
        <dbReference type="EMBL" id="MDR6943279.1"/>
    </source>
</evidence>
<dbReference type="SUPFAM" id="SSF51445">
    <property type="entry name" value="(Trans)glycosidases"/>
    <property type="match status" value="1"/>
</dbReference>